<dbReference type="PANTHER" id="PTHR24260:SF136">
    <property type="entry name" value="GH08193P-RELATED"/>
    <property type="match status" value="1"/>
</dbReference>
<evidence type="ECO:0000256" key="2">
    <source>
        <dbReference type="ARBA" id="ARBA00022525"/>
    </source>
</evidence>
<evidence type="ECO:0000256" key="5">
    <source>
        <dbReference type="ARBA" id="ARBA00023180"/>
    </source>
</evidence>
<keyword evidence="5" id="KW-0325">Glycoprotein</keyword>
<evidence type="ECO:0000313" key="8">
    <source>
        <dbReference type="EnsemblMetazoa" id="AAEL021257-PB"/>
    </source>
</evidence>
<dbReference type="InterPro" id="IPR009003">
    <property type="entry name" value="Peptidase_S1_PA"/>
</dbReference>
<keyword evidence="3" id="KW-0732">Signal</keyword>
<dbReference type="InterPro" id="IPR001254">
    <property type="entry name" value="Trypsin_dom"/>
</dbReference>
<evidence type="ECO:0000256" key="4">
    <source>
        <dbReference type="ARBA" id="ARBA00023157"/>
    </source>
</evidence>
<evidence type="ECO:0000256" key="6">
    <source>
        <dbReference type="ARBA" id="ARBA00024195"/>
    </source>
</evidence>
<dbReference type="SUPFAM" id="SSF50494">
    <property type="entry name" value="Trypsin-like serine proteases"/>
    <property type="match status" value="2"/>
</dbReference>
<dbReference type="InParanoid" id="A0A6I8TN42"/>
<dbReference type="CDD" id="cd00190">
    <property type="entry name" value="Tryp_SPc"/>
    <property type="match status" value="1"/>
</dbReference>
<dbReference type="Pfam" id="PF00089">
    <property type="entry name" value="Trypsin"/>
    <property type="match status" value="2"/>
</dbReference>
<evidence type="ECO:0000313" key="9">
    <source>
        <dbReference type="Proteomes" id="UP000008820"/>
    </source>
</evidence>
<evidence type="ECO:0000256" key="1">
    <source>
        <dbReference type="ARBA" id="ARBA00004613"/>
    </source>
</evidence>
<proteinExistence type="inferred from homology"/>
<dbReference type="PANTHER" id="PTHR24260">
    <property type="match status" value="1"/>
</dbReference>
<dbReference type="PROSITE" id="PS50240">
    <property type="entry name" value="TRYPSIN_DOM"/>
    <property type="match status" value="2"/>
</dbReference>
<protein>
    <recommendedName>
        <fullName evidence="7">Peptidase S1 domain-containing protein</fullName>
    </recommendedName>
</protein>
<dbReference type="InterPro" id="IPR001314">
    <property type="entry name" value="Peptidase_S1A"/>
</dbReference>
<sequence>MSFITKSSLFGLLIVALPIASYHCGIRKHDFAQLVHRGWKVEEGQWPWYGAIFHRQPPNGNLLYVCGGSLLSEKHLLTAAHCVVNRKTKLPWPVALLEIHLGQKNLSVVTDQVQIRDVSKIYVHPEYSTHRNDIAMLVMRLAVAYTDFVIPACIDQRADRDLRDLEGQLGWVAGWGTTEMRNVSDVLRMASLPVVSYLACTKNDAGLFARLVSETVFCAGDLNGTSPGTGDSGGGMYFNDGDRWVLRGIVSFAKIDEQKQEVDTSKYAVFVNVQRFLTWIREVMAEDAPETERRPQRISERECDRFKGLVKKRRNGICENARHPHTVFVSYGGNKTDFCTGVLVHESYVLSTCSTTRSSIPRIVQIEGYGEIDIEEVICHPQYDQIEKTNDLAVFKLKEPVKLASNFLPACMANSQTENLYDALVQTAYMWYKVNETTGQAKFYESDENQLIGGKRCEVLADDPDVLCLNNTDPLRTETYGSIGSPLQSLNRRTCMSTIVGVMAYFVKDPNDPDGKPVVDGYARIVRHLDWIEGVIWGEDVVES</sequence>
<comment type="subcellular location">
    <subcellularLocation>
        <location evidence="1">Secreted</location>
    </subcellularLocation>
</comment>
<organism evidence="8 9">
    <name type="scientific">Aedes aegypti</name>
    <name type="common">Yellowfever mosquito</name>
    <name type="synonym">Culex aegypti</name>
    <dbReference type="NCBI Taxonomy" id="7159"/>
    <lineage>
        <taxon>Eukaryota</taxon>
        <taxon>Metazoa</taxon>
        <taxon>Ecdysozoa</taxon>
        <taxon>Arthropoda</taxon>
        <taxon>Hexapoda</taxon>
        <taxon>Insecta</taxon>
        <taxon>Pterygota</taxon>
        <taxon>Neoptera</taxon>
        <taxon>Endopterygota</taxon>
        <taxon>Diptera</taxon>
        <taxon>Nematocera</taxon>
        <taxon>Culicoidea</taxon>
        <taxon>Culicidae</taxon>
        <taxon>Culicinae</taxon>
        <taxon>Aedini</taxon>
        <taxon>Aedes</taxon>
        <taxon>Stegomyia</taxon>
    </lineage>
</organism>
<dbReference type="SMART" id="SM00020">
    <property type="entry name" value="Tryp_SPc"/>
    <property type="match status" value="1"/>
</dbReference>
<reference evidence="8 9" key="1">
    <citation type="submission" date="2017-06" db="EMBL/GenBank/DDBJ databases">
        <title>Aedes aegypti genome working group (AGWG) sequencing and assembly.</title>
        <authorList>
            <consortium name="Aedes aegypti Genome Working Group (AGWG)"/>
            <person name="Matthews B.J."/>
        </authorList>
    </citation>
    <scope>NUCLEOTIDE SEQUENCE [LARGE SCALE GENOMIC DNA]</scope>
    <source>
        <strain evidence="8 9">LVP_AGWG</strain>
    </source>
</reference>
<dbReference type="PROSITE" id="PS00134">
    <property type="entry name" value="TRYPSIN_HIS"/>
    <property type="match status" value="1"/>
</dbReference>
<reference evidence="8" key="2">
    <citation type="submission" date="2020-05" db="UniProtKB">
        <authorList>
            <consortium name="EnsemblMetazoa"/>
        </authorList>
    </citation>
    <scope>IDENTIFICATION</scope>
    <source>
        <strain evidence="8">LVP_AGWG</strain>
    </source>
</reference>
<name>A0A6I8TN42_AEDAE</name>
<dbReference type="InterPro" id="IPR043504">
    <property type="entry name" value="Peptidase_S1_PA_chymotrypsin"/>
</dbReference>
<dbReference type="OrthoDB" id="7758075at2759"/>
<dbReference type="GO" id="GO:0005576">
    <property type="term" value="C:extracellular region"/>
    <property type="evidence" value="ECO:0007669"/>
    <property type="project" value="UniProtKB-SubCell"/>
</dbReference>
<feature type="domain" description="Peptidase S1" evidence="7">
    <location>
        <begin position="309"/>
        <end position="537"/>
    </location>
</feature>
<comment type="similarity">
    <text evidence="6">Belongs to the peptidase S1 family. CLIP subfamily.</text>
</comment>
<dbReference type="GO" id="GO:0006508">
    <property type="term" value="P:proteolysis"/>
    <property type="evidence" value="ECO:0007669"/>
    <property type="project" value="InterPro"/>
</dbReference>
<dbReference type="EnsemblMetazoa" id="AAEL021257-RB">
    <property type="protein sequence ID" value="AAEL021257-PB"/>
    <property type="gene ID" value="AAEL021257"/>
</dbReference>
<dbReference type="InterPro" id="IPR051333">
    <property type="entry name" value="CLIP_Serine_Protease"/>
</dbReference>
<dbReference type="Gene3D" id="2.40.10.10">
    <property type="entry name" value="Trypsin-like serine proteases"/>
    <property type="match status" value="2"/>
</dbReference>
<dbReference type="AlphaFoldDB" id="A0A6I8TN42"/>
<evidence type="ECO:0000256" key="3">
    <source>
        <dbReference type="ARBA" id="ARBA00022729"/>
    </source>
</evidence>
<keyword evidence="2" id="KW-0964">Secreted</keyword>
<dbReference type="PRINTS" id="PR00722">
    <property type="entry name" value="CHYMOTRYPSIN"/>
</dbReference>
<dbReference type="Proteomes" id="UP000008820">
    <property type="component" value="Chromosome 1"/>
</dbReference>
<dbReference type="GO" id="GO:0004252">
    <property type="term" value="F:serine-type endopeptidase activity"/>
    <property type="evidence" value="ECO:0007669"/>
    <property type="project" value="InterPro"/>
</dbReference>
<gene>
    <name evidence="8" type="primary">5577040</name>
</gene>
<dbReference type="FunFam" id="2.40.10.10:FF:000054">
    <property type="entry name" value="Complement C1r subcomponent"/>
    <property type="match status" value="1"/>
</dbReference>
<feature type="domain" description="Peptidase S1" evidence="7">
    <location>
        <begin position="35"/>
        <end position="285"/>
    </location>
</feature>
<keyword evidence="4" id="KW-1015">Disulfide bond</keyword>
<dbReference type="InterPro" id="IPR018114">
    <property type="entry name" value="TRYPSIN_HIS"/>
</dbReference>
<keyword evidence="9" id="KW-1185">Reference proteome</keyword>
<accession>A0A6I8TN42</accession>
<dbReference type="FunFam" id="2.40.10.10:FF:000068">
    <property type="entry name" value="transmembrane protease serine 2"/>
    <property type="match status" value="1"/>
</dbReference>
<evidence type="ECO:0000259" key="7">
    <source>
        <dbReference type="PROSITE" id="PS50240"/>
    </source>
</evidence>